<dbReference type="AlphaFoldDB" id="A0A3Q9HQ57"/>
<dbReference type="GO" id="GO:0006508">
    <property type="term" value="P:proteolysis"/>
    <property type="evidence" value="ECO:0007669"/>
    <property type="project" value="UniProtKB-KW"/>
</dbReference>
<keyword evidence="2 6" id="KW-0645">Protease</keyword>
<reference evidence="11 12" key="1">
    <citation type="submission" date="2016-07" db="EMBL/GenBank/DDBJ databases">
        <title>Genome and transcriptome analysis of iron-reducing fermentative bacteria Anoxybacter fermentans.</title>
        <authorList>
            <person name="Zeng X."/>
            <person name="Shao Z."/>
        </authorList>
    </citation>
    <scope>NUCLEOTIDE SEQUENCE [LARGE SCALE GENOMIC DNA]</scope>
    <source>
        <strain evidence="11 12">DY22613</strain>
    </source>
</reference>
<dbReference type="GO" id="GO:0004252">
    <property type="term" value="F:serine-type endopeptidase activity"/>
    <property type="evidence" value="ECO:0007669"/>
    <property type="project" value="UniProtKB-UniRule"/>
</dbReference>
<feature type="active site" description="Charge relay system" evidence="5 6">
    <location>
        <position position="196"/>
    </location>
</feature>
<evidence type="ECO:0000313" key="12">
    <source>
        <dbReference type="Proteomes" id="UP000267250"/>
    </source>
</evidence>
<dbReference type="PROSITE" id="PS00138">
    <property type="entry name" value="SUBTILASE_SER"/>
    <property type="match status" value="1"/>
</dbReference>
<protein>
    <submittedName>
        <fullName evidence="11">Peptidase S8</fullName>
    </submittedName>
</protein>
<evidence type="ECO:0000259" key="10">
    <source>
        <dbReference type="Pfam" id="PF04151"/>
    </source>
</evidence>
<evidence type="ECO:0000256" key="5">
    <source>
        <dbReference type="PIRSR" id="PIRSR615500-1"/>
    </source>
</evidence>
<dbReference type="InterPro" id="IPR000209">
    <property type="entry name" value="Peptidase_S8/S53_dom"/>
</dbReference>
<sequence length="558" mass="59987">MRRVLVLTVILMMVFSSFVFAKPADKAKPILNYDADGDKIFENLYRVMEVGQPSDKYKVIVLFNEDVSIPGLKKQLGDFNVKFEYKYLKGFAGEMTKGHILALAKMPFVKQIQLDAEVKAYMDTAKYWFGVEKAVADFGLDGDRDGNPTSYSKNDVVVAVIDTGIDGNHVDLDGGKIIAWYDFVNGKTTPYDDHGHGTHVAATIAGTGEGNINYRGVAPGAALIGLKVLNSNGSGTTSDIDAAIQWCIDNKDIYGIDIISMSLGSAGSSDGTDSTSQLLQQAYNAGIVPVVAAGNEGPADYTIGSPAAAEYAITVGAQGDVGEQGFFQAYFSSRGPTADGRIKPDISAPGWYIMSAKANTTNGYTEMSGTSMATPFCSGTIALMLDANPSLTPGDIKNILMNTAVDWGPAGKDIDYGAGRLQAYEAIKAAGGYNGTGIAVPPHFYASETLAGTGNTDIWYLDVTDTSYPIAVTLVMPGWYQSGWWIFTETHPDFDLYVYDPNGNLVASSETSRRQEDVHFTPTMTGTYKIHVYSYADSGDYFFDVSAGANSVILYQDQ</sequence>
<dbReference type="InterPro" id="IPR036852">
    <property type="entry name" value="Peptidase_S8/S53_dom_sf"/>
</dbReference>
<dbReference type="PANTHER" id="PTHR43806">
    <property type="entry name" value="PEPTIDASE S8"/>
    <property type="match status" value="1"/>
</dbReference>
<feature type="signal peptide" evidence="8">
    <location>
        <begin position="1"/>
        <end position="21"/>
    </location>
</feature>
<dbReference type="PRINTS" id="PR00723">
    <property type="entry name" value="SUBTILISIN"/>
</dbReference>
<dbReference type="SUPFAM" id="SSF52743">
    <property type="entry name" value="Subtilisin-like"/>
    <property type="match status" value="1"/>
</dbReference>
<dbReference type="InterPro" id="IPR023828">
    <property type="entry name" value="Peptidase_S8_Ser-AS"/>
</dbReference>
<accession>A0A3Q9HQ57</accession>
<dbReference type="PANTHER" id="PTHR43806:SF65">
    <property type="entry name" value="SERINE PROTEASE APRX"/>
    <property type="match status" value="1"/>
</dbReference>
<evidence type="ECO:0000313" key="11">
    <source>
        <dbReference type="EMBL" id="AZR72129.1"/>
    </source>
</evidence>
<dbReference type="InterPro" id="IPR037045">
    <property type="entry name" value="S8pro/Inhibitor_I9_sf"/>
</dbReference>
<dbReference type="KEGG" id="aft:BBF96_01200"/>
<dbReference type="PROSITE" id="PS51892">
    <property type="entry name" value="SUBTILASE"/>
    <property type="match status" value="1"/>
</dbReference>
<dbReference type="PROSITE" id="PS00136">
    <property type="entry name" value="SUBTILASE_ASP"/>
    <property type="match status" value="1"/>
</dbReference>
<dbReference type="Pfam" id="PF00082">
    <property type="entry name" value="Peptidase_S8"/>
    <property type="match status" value="1"/>
</dbReference>
<dbReference type="InterPro" id="IPR050131">
    <property type="entry name" value="Peptidase_S8_subtilisin-like"/>
</dbReference>
<organism evidence="11 12">
    <name type="scientific">Anoxybacter fermentans</name>
    <dbReference type="NCBI Taxonomy" id="1323375"/>
    <lineage>
        <taxon>Bacteria</taxon>
        <taxon>Bacillati</taxon>
        <taxon>Bacillota</taxon>
        <taxon>Clostridia</taxon>
        <taxon>Halanaerobiales</taxon>
        <taxon>Anoxybacter</taxon>
    </lineage>
</organism>
<feature type="chain" id="PRO_5038665055" evidence="8">
    <location>
        <begin position="22"/>
        <end position="558"/>
    </location>
</feature>
<name>A0A3Q9HQ57_9FIRM</name>
<evidence type="ECO:0000256" key="2">
    <source>
        <dbReference type="ARBA" id="ARBA00022670"/>
    </source>
</evidence>
<keyword evidence="3 6" id="KW-0378">Hydrolase</keyword>
<evidence type="ECO:0000256" key="1">
    <source>
        <dbReference type="ARBA" id="ARBA00011073"/>
    </source>
</evidence>
<dbReference type="Gene3D" id="3.30.70.80">
    <property type="entry name" value="Peptidase S8 propeptide/proteinase inhibitor I9"/>
    <property type="match status" value="1"/>
</dbReference>
<dbReference type="RefSeq" id="WP_127015457.1">
    <property type="nucleotide sequence ID" value="NZ_CP016379.1"/>
</dbReference>
<keyword evidence="12" id="KW-1185">Reference proteome</keyword>
<dbReference type="Pfam" id="PF04151">
    <property type="entry name" value="PPC"/>
    <property type="match status" value="1"/>
</dbReference>
<dbReference type="InterPro" id="IPR007280">
    <property type="entry name" value="Peptidase_C_arc/bac"/>
</dbReference>
<keyword evidence="8" id="KW-0732">Signal</keyword>
<feature type="active site" description="Charge relay system" evidence="5 6">
    <location>
        <position position="371"/>
    </location>
</feature>
<evidence type="ECO:0000256" key="7">
    <source>
        <dbReference type="RuleBase" id="RU003355"/>
    </source>
</evidence>
<feature type="domain" description="Peptidase C-terminal archaeal/bacterial" evidence="10">
    <location>
        <begin position="456"/>
        <end position="534"/>
    </location>
</feature>
<comment type="similarity">
    <text evidence="1 6 7">Belongs to the peptidase S8 family.</text>
</comment>
<dbReference type="InterPro" id="IPR023827">
    <property type="entry name" value="Peptidase_S8_Asp-AS"/>
</dbReference>
<evidence type="ECO:0000256" key="6">
    <source>
        <dbReference type="PROSITE-ProRule" id="PRU01240"/>
    </source>
</evidence>
<dbReference type="CDD" id="cd07487">
    <property type="entry name" value="Peptidases_S8_1"/>
    <property type="match status" value="1"/>
</dbReference>
<proteinExistence type="inferred from homology"/>
<dbReference type="EMBL" id="CP016379">
    <property type="protein sequence ID" value="AZR72129.1"/>
    <property type="molecule type" value="Genomic_DNA"/>
</dbReference>
<dbReference type="Gene3D" id="2.60.120.380">
    <property type="match status" value="1"/>
</dbReference>
<dbReference type="OrthoDB" id="9798386at2"/>
<feature type="active site" description="Charge relay system" evidence="5 6">
    <location>
        <position position="162"/>
    </location>
</feature>
<dbReference type="Proteomes" id="UP000267250">
    <property type="component" value="Chromosome"/>
</dbReference>
<dbReference type="InterPro" id="IPR015500">
    <property type="entry name" value="Peptidase_S8_subtilisin-rel"/>
</dbReference>
<evidence type="ECO:0000256" key="4">
    <source>
        <dbReference type="ARBA" id="ARBA00022825"/>
    </source>
</evidence>
<evidence type="ECO:0000256" key="3">
    <source>
        <dbReference type="ARBA" id="ARBA00022801"/>
    </source>
</evidence>
<keyword evidence="4 6" id="KW-0720">Serine protease</keyword>
<evidence type="ECO:0000256" key="8">
    <source>
        <dbReference type="SAM" id="SignalP"/>
    </source>
</evidence>
<feature type="domain" description="Peptidase S8/S53" evidence="9">
    <location>
        <begin position="154"/>
        <end position="419"/>
    </location>
</feature>
<evidence type="ECO:0000259" key="9">
    <source>
        <dbReference type="Pfam" id="PF00082"/>
    </source>
</evidence>
<dbReference type="Gene3D" id="3.40.50.200">
    <property type="entry name" value="Peptidase S8/S53 domain"/>
    <property type="match status" value="1"/>
</dbReference>
<gene>
    <name evidence="11" type="ORF">BBF96_01200</name>
</gene>